<evidence type="ECO:0000256" key="3">
    <source>
        <dbReference type="ARBA" id="ARBA00009263"/>
    </source>
</evidence>
<feature type="domain" description="NAD(P)-binding" evidence="7">
    <location>
        <begin position="6"/>
        <end position="312"/>
    </location>
</feature>
<evidence type="ECO:0000256" key="5">
    <source>
        <dbReference type="ARBA" id="ARBA00023239"/>
    </source>
</evidence>
<comment type="similarity">
    <text evidence="3">Belongs to the NAD(P)-dependent epimerase/dehydratase family. GDP-mannose 4,6-dehydratase subfamily.</text>
</comment>
<keyword evidence="9" id="KW-1185">Reference proteome</keyword>
<comment type="cofactor">
    <cofactor evidence="2">
        <name>NADP(+)</name>
        <dbReference type="ChEBI" id="CHEBI:58349"/>
    </cofactor>
</comment>
<dbReference type="PANTHER" id="PTHR43715">
    <property type="entry name" value="GDP-MANNOSE 4,6-DEHYDRATASE"/>
    <property type="match status" value="1"/>
</dbReference>
<name>A0A1G7NCT6_9BACT</name>
<proteinExistence type="inferred from homology"/>
<evidence type="ECO:0000259" key="7">
    <source>
        <dbReference type="Pfam" id="PF16363"/>
    </source>
</evidence>
<evidence type="ECO:0000256" key="6">
    <source>
        <dbReference type="ARBA" id="ARBA00059383"/>
    </source>
</evidence>
<dbReference type="Gene3D" id="3.40.50.720">
    <property type="entry name" value="NAD(P)-binding Rossmann-like Domain"/>
    <property type="match status" value="1"/>
</dbReference>
<protein>
    <recommendedName>
        <fullName evidence="4">GDP-mannose 4,6-dehydratase</fullName>
        <ecNumber evidence="4">4.2.1.47</ecNumber>
    </recommendedName>
</protein>
<dbReference type="PANTHER" id="PTHR43715:SF1">
    <property type="entry name" value="GDP-MANNOSE 4,6 DEHYDRATASE"/>
    <property type="match status" value="1"/>
</dbReference>
<organism evidence="8 9">
    <name type="scientific">Terriglobus roseus</name>
    <dbReference type="NCBI Taxonomy" id="392734"/>
    <lineage>
        <taxon>Bacteria</taxon>
        <taxon>Pseudomonadati</taxon>
        <taxon>Acidobacteriota</taxon>
        <taxon>Terriglobia</taxon>
        <taxon>Terriglobales</taxon>
        <taxon>Acidobacteriaceae</taxon>
        <taxon>Terriglobus</taxon>
    </lineage>
</organism>
<keyword evidence="5" id="KW-0456">Lyase</keyword>
<dbReference type="AlphaFoldDB" id="A0A1G7NCT6"/>
<dbReference type="InterPro" id="IPR016040">
    <property type="entry name" value="NAD(P)-bd_dom"/>
</dbReference>
<sequence>MSRRALICGISGQDGAYLAQLLLRKGYEVWGSSRDAEMNSFRNLHTLNIFKDVRLVSLNTSDLGSTLGLLRQCQPDEVFSLAGQSSVGLSYEQPIETMQSIAQGTLNFLEAIRLSAREIRFYNAGSTECFGDTGDYVADEESPLRPRSPYAVAKASAFWTVRAYREAYGMHACTGILSNHESPLRPRRFVTRKIIHAVASLALGGNERLSLGNLNIERDWGWAPDYVDAIARMLAQDAPADYLIATGRSHTLTEFVATAYRLIDRDWQEFVTLDPELIRPTDIAHNKVNVSKAAVGLGWRPKYYMQDVIAAMLDAELGLLREERNS</sequence>
<dbReference type="SUPFAM" id="SSF51735">
    <property type="entry name" value="NAD(P)-binding Rossmann-fold domains"/>
    <property type="match status" value="1"/>
</dbReference>
<reference evidence="8 9" key="1">
    <citation type="submission" date="2016-10" db="EMBL/GenBank/DDBJ databases">
        <authorList>
            <person name="de Groot N.N."/>
        </authorList>
    </citation>
    <scope>NUCLEOTIDE SEQUENCE [LARGE SCALE GENOMIC DNA]</scope>
    <source>
        <strain evidence="8 9">GAS232</strain>
    </source>
</reference>
<dbReference type="Gene3D" id="3.90.25.10">
    <property type="entry name" value="UDP-galactose 4-epimerase, domain 1"/>
    <property type="match status" value="1"/>
</dbReference>
<dbReference type="InterPro" id="IPR036291">
    <property type="entry name" value="NAD(P)-bd_dom_sf"/>
</dbReference>
<evidence type="ECO:0000313" key="8">
    <source>
        <dbReference type="EMBL" id="SDF71751.1"/>
    </source>
</evidence>
<dbReference type="FunFam" id="3.40.50.720:FF:000924">
    <property type="entry name" value="GDP-mannose 4,6 dehydratase"/>
    <property type="match status" value="1"/>
</dbReference>
<dbReference type="CDD" id="cd05260">
    <property type="entry name" value="GDP_MD_SDR_e"/>
    <property type="match status" value="1"/>
</dbReference>
<dbReference type="GO" id="GO:0042351">
    <property type="term" value="P:'de novo' GDP-L-fucose biosynthetic process"/>
    <property type="evidence" value="ECO:0007669"/>
    <property type="project" value="TreeGrafter"/>
</dbReference>
<dbReference type="Pfam" id="PF16363">
    <property type="entry name" value="GDP_Man_Dehyd"/>
    <property type="match status" value="1"/>
</dbReference>
<comment type="catalytic activity">
    <reaction evidence="1">
        <text>GDP-alpha-D-mannose = GDP-4-dehydro-alpha-D-rhamnose + H2O</text>
        <dbReference type="Rhea" id="RHEA:23820"/>
        <dbReference type="ChEBI" id="CHEBI:15377"/>
        <dbReference type="ChEBI" id="CHEBI:57527"/>
        <dbReference type="ChEBI" id="CHEBI:57964"/>
        <dbReference type="EC" id="4.2.1.47"/>
    </reaction>
</comment>
<evidence type="ECO:0000256" key="4">
    <source>
        <dbReference type="ARBA" id="ARBA00011989"/>
    </source>
</evidence>
<accession>A0A1G7NCT6</accession>
<comment type="function">
    <text evidence="6">Catalyzes the conversion of GDP-D-mannose to GDP-4-dehydro-6-deoxy-D-mannose.</text>
</comment>
<dbReference type="GO" id="GO:0008446">
    <property type="term" value="F:GDP-mannose 4,6-dehydratase activity"/>
    <property type="evidence" value="ECO:0007669"/>
    <property type="project" value="UniProtKB-EC"/>
</dbReference>
<evidence type="ECO:0000256" key="2">
    <source>
        <dbReference type="ARBA" id="ARBA00001937"/>
    </source>
</evidence>
<dbReference type="EC" id="4.2.1.47" evidence="4"/>
<dbReference type="OrthoDB" id="9779041at2"/>
<evidence type="ECO:0000313" key="9">
    <source>
        <dbReference type="Proteomes" id="UP000182427"/>
    </source>
</evidence>
<gene>
    <name evidence="8" type="ORF">SAMN05444167_3096</name>
</gene>
<evidence type="ECO:0000256" key="1">
    <source>
        <dbReference type="ARBA" id="ARBA00000188"/>
    </source>
</evidence>
<dbReference type="InterPro" id="IPR006368">
    <property type="entry name" value="GDP_Man_deHydtase"/>
</dbReference>
<dbReference type="RefSeq" id="WP_083345935.1">
    <property type="nucleotide sequence ID" value="NZ_LT629690.1"/>
</dbReference>
<dbReference type="EMBL" id="LT629690">
    <property type="protein sequence ID" value="SDF71751.1"/>
    <property type="molecule type" value="Genomic_DNA"/>
</dbReference>
<dbReference type="Proteomes" id="UP000182427">
    <property type="component" value="Chromosome I"/>
</dbReference>